<feature type="region of interest" description="Disordered" evidence="1">
    <location>
        <begin position="265"/>
        <end position="295"/>
    </location>
</feature>
<gene>
    <name evidence="4" type="ORF">CB0940_03151</name>
    <name evidence="5" type="ORF">RHO25_004940</name>
</gene>
<name>A0A2G5I5P6_CERBT</name>
<feature type="signal peptide" evidence="3">
    <location>
        <begin position="1"/>
        <end position="17"/>
    </location>
</feature>
<dbReference type="CDD" id="cd12087">
    <property type="entry name" value="TM_EGFR-like"/>
    <property type="match status" value="1"/>
</dbReference>
<accession>A0A2G5I5P6</accession>
<dbReference type="Proteomes" id="UP001302367">
    <property type="component" value="Chromosome 3"/>
</dbReference>
<keyword evidence="2" id="KW-0472">Membrane</keyword>
<sequence length="295" mass="30532">MSRFALLASLVINLARADYTEWYFSGNNSCPGLGIACNAPESLCAYDSVVDKYYCCSGASYNVCRAFAADCGGSNGGPSSSQQECTSDSVSWCCLNSRESCTQRTGQINVCIASQDNPIGEVSQSLINETYTSLSSASPSASTFSVDVASLVSRATATSTSSSATSTSISSPTSTASETASPPSEDSDSGVSGGTIAGAVVGGMAGLALIGALVWFLLRRRARHTHAPVPTSPTGGQAEKHDHFGAVSPGYSTPAPEYHLSEMEGTHEIKEMPGGATHQVKELPSEQSEPRELPA</sequence>
<dbReference type="EMBL" id="LKMD01000101">
    <property type="protein sequence ID" value="PIB00121.1"/>
    <property type="molecule type" value="Genomic_DNA"/>
</dbReference>
<dbReference type="AlphaFoldDB" id="A0A2G5I5P6"/>
<evidence type="ECO:0000256" key="3">
    <source>
        <dbReference type="SAM" id="SignalP"/>
    </source>
</evidence>
<evidence type="ECO:0000313" key="4">
    <source>
        <dbReference type="EMBL" id="PIB00121.1"/>
    </source>
</evidence>
<keyword evidence="7" id="KW-1185">Reference proteome</keyword>
<dbReference type="PANTHER" id="PTHR16861">
    <property type="entry name" value="GLYCOPROTEIN 38"/>
    <property type="match status" value="1"/>
</dbReference>
<keyword evidence="2" id="KW-0812">Transmembrane</keyword>
<reference evidence="4 6" key="1">
    <citation type="submission" date="2015-10" db="EMBL/GenBank/DDBJ databases">
        <title>The cercosporin biosynthetic gene cluster was horizontally transferred to several fungal lineages and shown to be expanded in Cercospora beticola based on microsynteny with recipient genomes.</title>
        <authorList>
            <person name="De Jonge R."/>
            <person name="Ebert M.K."/>
            <person name="Suttle J.C."/>
            <person name="Jurick Ii W.M."/>
            <person name="Secor G.A."/>
            <person name="Thomma B.P."/>
            <person name="Van De Peer Y."/>
            <person name="Bolton M.D."/>
        </authorList>
    </citation>
    <scope>NUCLEOTIDE SEQUENCE [LARGE SCALE GENOMIC DNA]</scope>
    <source>
        <strain evidence="4 6">09-40</strain>
    </source>
</reference>
<feature type="region of interest" description="Disordered" evidence="1">
    <location>
        <begin position="160"/>
        <end position="191"/>
    </location>
</feature>
<organism evidence="4 6">
    <name type="scientific">Cercospora beticola</name>
    <name type="common">Sugarbeet leaf spot fungus</name>
    <dbReference type="NCBI Taxonomy" id="122368"/>
    <lineage>
        <taxon>Eukaryota</taxon>
        <taxon>Fungi</taxon>
        <taxon>Dikarya</taxon>
        <taxon>Ascomycota</taxon>
        <taxon>Pezizomycotina</taxon>
        <taxon>Dothideomycetes</taxon>
        <taxon>Dothideomycetidae</taxon>
        <taxon>Mycosphaerellales</taxon>
        <taxon>Mycosphaerellaceae</taxon>
        <taxon>Cercospora</taxon>
    </lineage>
</organism>
<feature type="transmembrane region" description="Helical" evidence="2">
    <location>
        <begin position="196"/>
        <end position="218"/>
    </location>
</feature>
<feature type="compositionally biased region" description="Basic and acidic residues" evidence="1">
    <location>
        <begin position="279"/>
        <end position="295"/>
    </location>
</feature>
<dbReference type="EMBL" id="CP134186">
    <property type="protein sequence ID" value="WPB00321.1"/>
    <property type="molecule type" value="Genomic_DNA"/>
</dbReference>
<dbReference type="OrthoDB" id="3945612at2759"/>
<feature type="compositionally biased region" description="Low complexity" evidence="1">
    <location>
        <begin position="160"/>
        <end position="184"/>
    </location>
</feature>
<evidence type="ECO:0000256" key="2">
    <source>
        <dbReference type="SAM" id="Phobius"/>
    </source>
</evidence>
<evidence type="ECO:0000256" key="1">
    <source>
        <dbReference type="SAM" id="MobiDB-lite"/>
    </source>
</evidence>
<dbReference type="Proteomes" id="UP000230605">
    <property type="component" value="Chromosome 3"/>
</dbReference>
<evidence type="ECO:0000313" key="5">
    <source>
        <dbReference type="EMBL" id="WPB00321.1"/>
    </source>
</evidence>
<evidence type="ECO:0000313" key="6">
    <source>
        <dbReference type="Proteomes" id="UP000230605"/>
    </source>
</evidence>
<evidence type="ECO:0000313" key="7">
    <source>
        <dbReference type="Proteomes" id="UP001302367"/>
    </source>
</evidence>
<protein>
    <recommendedName>
        <fullName evidence="8">Mid2 domain-containing protein</fullName>
    </recommendedName>
</protein>
<proteinExistence type="predicted"/>
<keyword evidence="3" id="KW-0732">Signal</keyword>
<evidence type="ECO:0008006" key="8">
    <source>
        <dbReference type="Google" id="ProtNLM"/>
    </source>
</evidence>
<reference evidence="5 7" key="2">
    <citation type="submission" date="2023-09" db="EMBL/GenBank/DDBJ databases">
        <title>Complete-Gapless Cercospora beticola genome.</title>
        <authorList>
            <person name="Wyatt N.A."/>
            <person name="Spanner R.E."/>
            <person name="Bolton M.D."/>
        </authorList>
    </citation>
    <scope>NUCLEOTIDE SEQUENCE [LARGE SCALE GENOMIC DNA]</scope>
    <source>
        <strain evidence="5">Cb09-40</strain>
    </source>
</reference>
<dbReference type="PANTHER" id="PTHR16861:SF4">
    <property type="entry name" value="SH3 DOMAIN PROTEIN (AFU_ORTHOLOGUE AFUA_1G13610)"/>
    <property type="match status" value="1"/>
</dbReference>
<keyword evidence="2" id="KW-1133">Transmembrane helix</keyword>
<feature type="chain" id="PRO_5013640043" description="Mid2 domain-containing protein" evidence="3">
    <location>
        <begin position="18"/>
        <end position="295"/>
    </location>
</feature>